<dbReference type="GO" id="GO:0022857">
    <property type="term" value="F:transmembrane transporter activity"/>
    <property type="evidence" value="ECO:0007669"/>
    <property type="project" value="InterPro"/>
</dbReference>
<feature type="transmembrane region" description="Helical" evidence="8">
    <location>
        <begin position="80"/>
        <end position="101"/>
    </location>
</feature>
<feature type="transmembrane region" description="Helical" evidence="8">
    <location>
        <begin position="107"/>
        <end position="125"/>
    </location>
</feature>
<keyword evidence="10" id="KW-1185">Reference proteome</keyword>
<dbReference type="PANTHER" id="PTHR30472">
    <property type="entry name" value="FERRIC ENTEROBACTIN TRANSPORT SYSTEM PERMEASE PROTEIN"/>
    <property type="match status" value="1"/>
</dbReference>
<feature type="transmembrane region" description="Helical" evidence="8">
    <location>
        <begin position="156"/>
        <end position="178"/>
    </location>
</feature>
<evidence type="ECO:0000256" key="4">
    <source>
        <dbReference type="ARBA" id="ARBA00022475"/>
    </source>
</evidence>
<dbReference type="SUPFAM" id="SSF81345">
    <property type="entry name" value="ABC transporter involved in vitamin B12 uptake, BtuC"/>
    <property type="match status" value="1"/>
</dbReference>
<evidence type="ECO:0000256" key="1">
    <source>
        <dbReference type="ARBA" id="ARBA00004651"/>
    </source>
</evidence>
<feature type="transmembrane region" description="Helical" evidence="8">
    <location>
        <begin position="46"/>
        <end position="68"/>
    </location>
</feature>
<comment type="similarity">
    <text evidence="2">Belongs to the binding-protein-dependent transport system permease family. FecCD subfamily.</text>
</comment>
<dbReference type="EMBL" id="SPKJ01000006">
    <property type="protein sequence ID" value="MYZ46786.1"/>
    <property type="molecule type" value="Genomic_DNA"/>
</dbReference>
<dbReference type="Gene3D" id="1.10.3470.10">
    <property type="entry name" value="ABC transporter involved in vitamin B12 uptake, BtuC"/>
    <property type="match status" value="1"/>
</dbReference>
<evidence type="ECO:0000313" key="9">
    <source>
        <dbReference type="EMBL" id="MYZ46786.1"/>
    </source>
</evidence>
<feature type="transmembrane region" description="Helical" evidence="8">
    <location>
        <begin position="20"/>
        <end position="40"/>
    </location>
</feature>
<comment type="caution">
    <text evidence="9">The sequence shown here is derived from an EMBL/GenBank/DDBJ whole genome shotgun (WGS) entry which is preliminary data.</text>
</comment>
<evidence type="ECO:0000256" key="7">
    <source>
        <dbReference type="ARBA" id="ARBA00023136"/>
    </source>
</evidence>
<feature type="transmembrane region" description="Helical" evidence="8">
    <location>
        <begin position="198"/>
        <end position="231"/>
    </location>
</feature>
<dbReference type="GO" id="GO:0005886">
    <property type="term" value="C:plasma membrane"/>
    <property type="evidence" value="ECO:0007669"/>
    <property type="project" value="UniProtKB-SubCell"/>
</dbReference>
<feature type="transmembrane region" description="Helical" evidence="8">
    <location>
        <begin position="268"/>
        <end position="289"/>
    </location>
</feature>
<dbReference type="AlphaFoldDB" id="A0A964T1Q9"/>
<evidence type="ECO:0000256" key="5">
    <source>
        <dbReference type="ARBA" id="ARBA00022692"/>
    </source>
</evidence>
<organism evidence="9 10">
    <name type="scientific">Propylenella binzhouense</name>
    <dbReference type="NCBI Taxonomy" id="2555902"/>
    <lineage>
        <taxon>Bacteria</taxon>
        <taxon>Pseudomonadati</taxon>
        <taxon>Pseudomonadota</taxon>
        <taxon>Alphaproteobacteria</taxon>
        <taxon>Hyphomicrobiales</taxon>
        <taxon>Propylenellaceae</taxon>
        <taxon>Propylenella</taxon>
    </lineage>
</organism>
<sequence>MTVGARGDWAFVLAFRAEKLAGLVLVAAAVAIATVLFQTIAENRILTPAVMGFDSLYLAIQTGAVHFLGSRALVALDPRLRFVVETAAMVALSGLLFRWLFLGRRRSIHLVVLAGLVFGLFFRSLSSMVQRMLDPNEFAVVQDMMFASFNKVDTDLLAVAAAAVAGSGIVCLRLVHALDVLALGRDLSVNLGVDHRRLVTALFAVVAILVSVSTALVGPITFFGLLVASLAYQVAGSDRHRETLPAAILIAIVALVGGQTVLERVFGLDTALSVIVDFAGGLAFLVLLLRSARA</sequence>
<dbReference type="Pfam" id="PF01032">
    <property type="entry name" value="FecCD"/>
    <property type="match status" value="1"/>
</dbReference>
<name>A0A964T1Q9_9HYPH</name>
<keyword evidence="5 8" id="KW-0812">Transmembrane</keyword>
<reference evidence="9" key="1">
    <citation type="submission" date="2019-03" db="EMBL/GenBank/DDBJ databases">
        <title>Afifella sp. nov., isolated from activated sludge.</title>
        <authorList>
            <person name="Li Q."/>
            <person name="Liu Y."/>
        </authorList>
    </citation>
    <scope>NUCLEOTIDE SEQUENCE</scope>
    <source>
        <strain evidence="9">L72</strain>
    </source>
</reference>
<dbReference type="GO" id="GO:0033214">
    <property type="term" value="P:siderophore-iron import into cell"/>
    <property type="evidence" value="ECO:0007669"/>
    <property type="project" value="TreeGrafter"/>
</dbReference>
<accession>A0A964T1Q9</accession>
<comment type="subcellular location">
    <subcellularLocation>
        <location evidence="1">Cell membrane</location>
        <topology evidence="1">Multi-pass membrane protein</topology>
    </subcellularLocation>
</comment>
<dbReference type="InterPro" id="IPR000522">
    <property type="entry name" value="ABC_transptr_permease_BtuC"/>
</dbReference>
<keyword evidence="3" id="KW-0813">Transport</keyword>
<keyword evidence="6 8" id="KW-1133">Transmembrane helix</keyword>
<dbReference type="InterPro" id="IPR037294">
    <property type="entry name" value="ABC_BtuC-like"/>
</dbReference>
<gene>
    <name evidence="9" type="ORF">E4O86_03525</name>
</gene>
<keyword evidence="4" id="KW-1003">Cell membrane</keyword>
<dbReference type="OrthoDB" id="9796260at2"/>
<feature type="transmembrane region" description="Helical" evidence="8">
    <location>
        <begin position="243"/>
        <end position="262"/>
    </location>
</feature>
<evidence type="ECO:0000313" key="10">
    <source>
        <dbReference type="Proteomes" id="UP000773614"/>
    </source>
</evidence>
<dbReference type="Proteomes" id="UP000773614">
    <property type="component" value="Unassembled WGS sequence"/>
</dbReference>
<evidence type="ECO:0000256" key="2">
    <source>
        <dbReference type="ARBA" id="ARBA00007935"/>
    </source>
</evidence>
<evidence type="ECO:0000256" key="8">
    <source>
        <dbReference type="SAM" id="Phobius"/>
    </source>
</evidence>
<evidence type="ECO:0000256" key="3">
    <source>
        <dbReference type="ARBA" id="ARBA00022448"/>
    </source>
</evidence>
<evidence type="ECO:0000256" key="6">
    <source>
        <dbReference type="ARBA" id="ARBA00022989"/>
    </source>
</evidence>
<keyword evidence="7 8" id="KW-0472">Membrane</keyword>
<dbReference type="PANTHER" id="PTHR30472:SF19">
    <property type="entry name" value="PETROBACTIN IMPORT SYSTEM PERMEASE PROTEIN YCLO"/>
    <property type="match status" value="1"/>
</dbReference>
<proteinExistence type="inferred from homology"/>
<protein>
    <submittedName>
        <fullName evidence="9">Enterobactin ABC transporter permease</fullName>
    </submittedName>
</protein>